<keyword evidence="5" id="KW-1185">Reference proteome</keyword>
<comment type="subunit">
    <text evidence="3">Interacts with GyrB.</text>
</comment>
<dbReference type="InterPro" id="IPR013088">
    <property type="entry name" value="Znf_NHR/GATA"/>
</dbReference>
<evidence type="ECO:0000256" key="1">
    <source>
        <dbReference type="ARBA" id="ARBA00022723"/>
    </source>
</evidence>
<sequence length="71" mass="7898">MTDTPKNLAKAALPACPICGRHATPEFKPFCTARCADVDLNRWLGGVYRVEVNDPEAEIETDFDPSPERLH</sequence>
<feature type="binding site" evidence="3">
    <location>
        <position position="16"/>
    </location>
    <ligand>
        <name>Zn(2+)</name>
        <dbReference type="ChEBI" id="CHEBI:29105"/>
    </ligand>
</feature>
<keyword evidence="2 3" id="KW-0862">Zinc</keyword>
<feature type="binding site" evidence="3">
    <location>
        <position position="19"/>
    </location>
    <ligand>
        <name>Zn(2+)</name>
        <dbReference type="ChEBI" id="CHEBI:29105"/>
    </ligand>
</feature>
<evidence type="ECO:0000313" key="5">
    <source>
        <dbReference type="Proteomes" id="UP000321523"/>
    </source>
</evidence>
<evidence type="ECO:0000256" key="2">
    <source>
        <dbReference type="ARBA" id="ARBA00022833"/>
    </source>
</evidence>
<dbReference type="SUPFAM" id="SSF57716">
    <property type="entry name" value="Glucocorticoid receptor-like (DNA-binding domain)"/>
    <property type="match status" value="1"/>
</dbReference>
<dbReference type="InterPro" id="IPR005584">
    <property type="entry name" value="DNA_gyrase_inhibitor_YacG"/>
</dbReference>
<dbReference type="RefSeq" id="WP_044429660.1">
    <property type="nucleotide sequence ID" value="NZ_BJYZ01000020.1"/>
</dbReference>
<accession>A0A512DUM7</accession>
<dbReference type="Gene3D" id="3.30.50.10">
    <property type="entry name" value="Erythroid Transcription Factor GATA-1, subunit A"/>
    <property type="match status" value="1"/>
</dbReference>
<dbReference type="GO" id="GO:0008270">
    <property type="term" value="F:zinc ion binding"/>
    <property type="evidence" value="ECO:0007669"/>
    <property type="project" value="UniProtKB-UniRule"/>
</dbReference>
<name>A0A512DUM7_9PROT</name>
<comment type="cofactor">
    <cofactor evidence="3">
        <name>Zn(2+)</name>
        <dbReference type="ChEBI" id="CHEBI:29105"/>
    </cofactor>
    <text evidence="3">Binds 1 zinc ion.</text>
</comment>
<dbReference type="PANTHER" id="PTHR36150">
    <property type="entry name" value="DNA GYRASE INHIBITOR YACG"/>
    <property type="match status" value="1"/>
</dbReference>
<feature type="binding site" evidence="3">
    <location>
        <position position="35"/>
    </location>
    <ligand>
        <name>Zn(2+)</name>
        <dbReference type="ChEBI" id="CHEBI:29105"/>
    </ligand>
</feature>
<dbReference type="AlphaFoldDB" id="A0A512DUM7"/>
<evidence type="ECO:0000313" key="4">
    <source>
        <dbReference type="EMBL" id="GEO40164.1"/>
    </source>
</evidence>
<comment type="similarity">
    <text evidence="3">Belongs to the DNA gyrase inhibitor YacG family.</text>
</comment>
<dbReference type="PANTHER" id="PTHR36150:SF1">
    <property type="entry name" value="DNA GYRASE INHIBITOR YACG"/>
    <property type="match status" value="1"/>
</dbReference>
<dbReference type="EMBL" id="BJYZ01000020">
    <property type="protein sequence ID" value="GEO40164.1"/>
    <property type="molecule type" value="Genomic_DNA"/>
</dbReference>
<reference evidence="4 5" key="1">
    <citation type="submission" date="2019-07" db="EMBL/GenBank/DDBJ databases">
        <title>Whole genome shotgun sequence of Skermanella aerolata NBRC 106429.</title>
        <authorList>
            <person name="Hosoyama A."/>
            <person name="Uohara A."/>
            <person name="Ohji S."/>
            <person name="Ichikawa N."/>
        </authorList>
    </citation>
    <scope>NUCLEOTIDE SEQUENCE [LARGE SCALE GENOMIC DNA]</scope>
    <source>
        <strain evidence="4 5">NBRC 106429</strain>
    </source>
</reference>
<dbReference type="Proteomes" id="UP000321523">
    <property type="component" value="Unassembled WGS sequence"/>
</dbReference>
<dbReference type="Pfam" id="PF03884">
    <property type="entry name" value="YacG"/>
    <property type="match status" value="1"/>
</dbReference>
<evidence type="ECO:0000256" key="3">
    <source>
        <dbReference type="HAMAP-Rule" id="MF_00649"/>
    </source>
</evidence>
<dbReference type="OrthoDB" id="9809663at2"/>
<dbReference type="GO" id="GO:0006355">
    <property type="term" value="P:regulation of DNA-templated transcription"/>
    <property type="evidence" value="ECO:0007669"/>
    <property type="project" value="InterPro"/>
</dbReference>
<comment type="function">
    <text evidence="3">Inhibits all the catalytic activities of DNA gyrase by preventing its interaction with DNA. Acts by binding directly to the C-terminal domain of GyrB, which probably disrupts DNA binding by the gyrase.</text>
</comment>
<proteinExistence type="inferred from homology"/>
<dbReference type="GO" id="GO:0008657">
    <property type="term" value="F:DNA topoisomerase type II (double strand cut, ATP-hydrolyzing) inhibitor activity"/>
    <property type="evidence" value="ECO:0007669"/>
    <property type="project" value="UniProtKB-UniRule"/>
</dbReference>
<feature type="binding site" evidence="3">
    <location>
        <position position="31"/>
    </location>
    <ligand>
        <name>Zn(2+)</name>
        <dbReference type="ChEBI" id="CHEBI:29105"/>
    </ligand>
</feature>
<gene>
    <name evidence="3 4" type="primary">yacG</name>
    <name evidence="4" type="ORF">SAE02_43120</name>
</gene>
<dbReference type="HAMAP" id="MF_00649">
    <property type="entry name" value="DNA_gyrase_inhibitor_YacG"/>
    <property type="match status" value="1"/>
</dbReference>
<comment type="caution">
    <text evidence="4">The sequence shown here is derived from an EMBL/GenBank/DDBJ whole genome shotgun (WGS) entry which is preliminary data.</text>
</comment>
<keyword evidence="1 3" id="KW-0479">Metal-binding</keyword>
<protein>
    <recommendedName>
        <fullName evidence="3">DNA gyrase inhibitor YacG</fullName>
    </recommendedName>
</protein>
<organism evidence="4 5">
    <name type="scientific">Skermanella aerolata</name>
    <dbReference type="NCBI Taxonomy" id="393310"/>
    <lineage>
        <taxon>Bacteria</taxon>
        <taxon>Pseudomonadati</taxon>
        <taxon>Pseudomonadota</taxon>
        <taxon>Alphaproteobacteria</taxon>
        <taxon>Rhodospirillales</taxon>
        <taxon>Azospirillaceae</taxon>
        <taxon>Skermanella</taxon>
    </lineage>
</organism>